<evidence type="ECO:0000256" key="2">
    <source>
        <dbReference type="ARBA" id="ARBA00022448"/>
    </source>
</evidence>
<dbReference type="PANTHER" id="PTHR42771:SF2">
    <property type="entry name" value="IRON(3+)-HYDROXAMATE IMPORT ATP-BINDING PROTEIN FHUC"/>
    <property type="match status" value="1"/>
</dbReference>
<dbReference type="EMBL" id="AZEU01000155">
    <property type="protein sequence ID" value="KRL44417.1"/>
    <property type="molecule type" value="Genomic_DNA"/>
</dbReference>
<dbReference type="GO" id="GO:0005886">
    <property type="term" value="C:plasma membrane"/>
    <property type="evidence" value="ECO:0007669"/>
    <property type="project" value="UniProtKB-SubCell"/>
</dbReference>
<dbReference type="PANTHER" id="PTHR42771">
    <property type="entry name" value="IRON(3+)-HYDROXAMATE IMPORT ATP-BINDING PROTEIN FHUC"/>
    <property type="match status" value="1"/>
</dbReference>
<gene>
    <name evidence="11" type="ORF">FD01_GL001156</name>
</gene>
<dbReference type="RefSeq" id="WP_056963851.1">
    <property type="nucleotide sequence ID" value="NZ_AZEU01000155.1"/>
</dbReference>
<evidence type="ECO:0000256" key="9">
    <source>
        <dbReference type="ARBA" id="ARBA00023136"/>
    </source>
</evidence>
<keyword evidence="12" id="KW-1185">Reference proteome</keyword>
<dbReference type="PROSITE" id="PS50893">
    <property type="entry name" value="ABC_TRANSPORTER_2"/>
    <property type="match status" value="1"/>
</dbReference>
<dbReference type="PROSITE" id="PS00211">
    <property type="entry name" value="ABC_TRANSPORTER_1"/>
    <property type="match status" value="1"/>
</dbReference>
<dbReference type="OrthoDB" id="9787851at2"/>
<evidence type="ECO:0000256" key="4">
    <source>
        <dbReference type="ARBA" id="ARBA00022496"/>
    </source>
</evidence>
<accession>A0A0R1QIP9</accession>
<keyword evidence="2" id="KW-0813">Transport</keyword>
<feature type="domain" description="ABC transporter" evidence="10">
    <location>
        <begin position="5"/>
        <end position="241"/>
    </location>
</feature>
<dbReference type="Gene3D" id="3.40.50.300">
    <property type="entry name" value="P-loop containing nucleotide triphosphate hydrolases"/>
    <property type="match status" value="1"/>
</dbReference>
<dbReference type="FunFam" id="3.40.50.300:FF:000134">
    <property type="entry name" value="Iron-enterobactin ABC transporter ATP-binding protein"/>
    <property type="match status" value="1"/>
</dbReference>
<keyword evidence="8" id="KW-0406">Ion transport</keyword>
<dbReference type="InterPro" id="IPR051535">
    <property type="entry name" value="Siderophore_ABC-ATPase"/>
</dbReference>
<dbReference type="InterPro" id="IPR003593">
    <property type="entry name" value="AAA+_ATPase"/>
</dbReference>
<comment type="subcellular location">
    <subcellularLocation>
        <location evidence="1">Cell membrane</location>
        <topology evidence="1">Peripheral membrane protein</topology>
    </subcellularLocation>
</comment>
<evidence type="ECO:0000256" key="8">
    <source>
        <dbReference type="ARBA" id="ARBA00023065"/>
    </source>
</evidence>
<keyword evidence="3" id="KW-1003">Cell membrane</keyword>
<organism evidence="11 12">
    <name type="scientific">Lacticaseibacillus manihotivorans DSM 13343 = JCM 12514</name>
    <dbReference type="NCBI Taxonomy" id="1423769"/>
    <lineage>
        <taxon>Bacteria</taxon>
        <taxon>Bacillati</taxon>
        <taxon>Bacillota</taxon>
        <taxon>Bacilli</taxon>
        <taxon>Lactobacillales</taxon>
        <taxon>Lactobacillaceae</taxon>
        <taxon>Lacticaseibacillus</taxon>
    </lineage>
</organism>
<dbReference type="GO" id="GO:0006826">
    <property type="term" value="P:iron ion transport"/>
    <property type="evidence" value="ECO:0007669"/>
    <property type="project" value="UniProtKB-KW"/>
</dbReference>
<protein>
    <submittedName>
        <fullName evidence="11">Iron-chelate-transporting ATPase</fullName>
    </submittedName>
</protein>
<dbReference type="GO" id="GO:0005524">
    <property type="term" value="F:ATP binding"/>
    <property type="evidence" value="ECO:0007669"/>
    <property type="project" value="UniProtKB-KW"/>
</dbReference>
<keyword evidence="4" id="KW-0410">Iron transport</keyword>
<keyword evidence="7" id="KW-0408">Iron</keyword>
<dbReference type="InterPro" id="IPR017871">
    <property type="entry name" value="ABC_transporter-like_CS"/>
</dbReference>
<proteinExistence type="predicted"/>
<dbReference type="Proteomes" id="UP000051790">
    <property type="component" value="Unassembled WGS sequence"/>
</dbReference>
<reference evidence="11 12" key="1">
    <citation type="journal article" date="2015" name="Genome Announc.">
        <title>Expanding the biotechnology potential of lactobacilli through comparative genomics of 213 strains and associated genera.</title>
        <authorList>
            <person name="Sun Z."/>
            <person name="Harris H.M."/>
            <person name="McCann A."/>
            <person name="Guo C."/>
            <person name="Argimon S."/>
            <person name="Zhang W."/>
            <person name="Yang X."/>
            <person name="Jeffery I.B."/>
            <person name="Cooney J.C."/>
            <person name="Kagawa T.F."/>
            <person name="Liu W."/>
            <person name="Song Y."/>
            <person name="Salvetti E."/>
            <person name="Wrobel A."/>
            <person name="Rasinkangas P."/>
            <person name="Parkhill J."/>
            <person name="Rea M.C."/>
            <person name="O'Sullivan O."/>
            <person name="Ritari J."/>
            <person name="Douillard F.P."/>
            <person name="Paul Ross R."/>
            <person name="Yang R."/>
            <person name="Briner A.E."/>
            <person name="Felis G.E."/>
            <person name="de Vos W.M."/>
            <person name="Barrangou R."/>
            <person name="Klaenhammer T.R."/>
            <person name="Caufield P.W."/>
            <person name="Cui Y."/>
            <person name="Zhang H."/>
            <person name="O'Toole P.W."/>
        </authorList>
    </citation>
    <scope>NUCLEOTIDE SEQUENCE [LARGE SCALE GENOMIC DNA]</scope>
    <source>
        <strain evidence="11 12">DSM 13343</strain>
    </source>
</reference>
<comment type="caution">
    <text evidence="11">The sequence shown here is derived from an EMBL/GenBank/DDBJ whole genome shotgun (WGS) entry which is preliminary data.</text>
</comment>
<keyword evidence="6" id="KW-0067">ATP-binding</keyword>
<evidence type="ECO:0000256" key="5">
    <source>
        <dbReference type="ARBA" id="ARBA00022741"/>
    </source>
</evidence>
<dbReference type="GO" id="GO:0016887">
    <property type="term" value="F:ATP hydrolysis activity"/>
    <property type="evidence" value="ECO:0007669"/>
    <property type="project" value="InterPro"/>
</dbReference>
<sequence>MADIITGTHLTIGYDQRIILRDQALHIPAGLITGLIGPNGSGKSTLLKAIAQINPLKAGDLQVLGQPLSAYSSKQLATKLAYLAQSPQVPGDLTVATLVKLGRYAYHSGMFGADPDEKAQVQAAMIQAKVADLADRPLNSLSGGQKQRAMIAMTLAQNAQILLLDEPATYLDLTHQLSVLNLMQCLNQDMGKTVVVVLHDLNQAARYCDHLICVHDGQLVATGTPKQVLTDTLLADVFGVSAELVTPSGCDYPQLLNTQTLEDA</sequence>
<dbReference type="AlphaFoldDB" id="A0A0R1QIP9"/>
<dbReference type="SMART" id="SM00382">
    <property type="entry name" value="AAA"/>
    <property type="match status" value="1"/>
</dbReference>
<keyword evidence="5" id="KW-0547">Nucleotide-binding</keyword>
<dbReference type="PATRIC" id="fig|1423769.4.peg.1248"/>
<evidence type="ECO:0000256" key="6">
    <source>
        <dbReference type="ARBA" id="ARBA00022840"/>
    </source>
</evidence>
<dbReference type="Pfam" id="PF00005">
    <property type="entry name" value="ABC_tran"/>
    <property type="match status" value="1"/>
</dbReference>
<evidence type="ECO:0000259" key="10">
    <source>
        <dbReference type="PROSITE" id="PS50893"/>
    </source>
</evidence>
<evidence type="ECO:0000256" key="1">
    <source>
        <dbReference type="ARBA" id="ARBA00004202"/>
    </source>
</evidence>
<dbReference type="SUPFAM" id="SSF52540">
    <property type="entry name" value="P-loop containing nucleoside triphosphate hydrolases"/>
    <property type="match status" value="1"/>
</dbReference>
<keyword evidence="9" id="KW-0472">Membrane</keyword>
<evidence type="ECO:0000313" key="11">
    <source>
        <dbReference type="EMBL" id="KRL44417.1"/>
    </source>
</evidence>
<evidence type="ECO:0000313" key="12">
    <source>
        <dbReference type="Proteomes" id="UP000051790"/>
    </source>
</evidence>
<dbReference type="InterPro" id="IPR027417">
    <property type="entry name" value="P-loop_NTPase"/>
</dbReference>
<dbReference type="CDD" id="cd03214">
    <property type="entry name" value="ABC_Iron-Siderophores_B12_Hemin"/>
    <property type="match status" value="1"/>
</dbReference>
<name>A0A0R1QIP9_9LACO</name>
<evidence type="ECO:0000256" key="7">
    <source>
        <dbReference type="ARBA" id="ARBA00023004"/>
    </source>
</evidence>
<dbReference type="InterPro" id="IPR003439">
    <property type="entry name" value="ABC_transporter-like_ATP-bd"/>
</dbReference>
<evidence type="ECO:0000256" key="3">
    <source>
        <dbReference type="ARBA" id="ARBA00022475"/>
    </source>
</evidence>